<accession>A0A323TNB2</accession>
<feature type="transmembrane region" description="Helical" evidence="6">
    <location>
        <begin position="49"/>
        <end position="75"/>
    </location>
</feature>
<dbReference type="AlphaFoldDB" id="A0A323TNB2"/>
<proteinExistence type="predicted"/>
<keyword evidence="8" id="KW-1185">Reference proteome</keyword>
<dbReference type="EMBL" id="PDOD01000001">
    <property type="protein sequence ID" value="PYZ94243.1"/>
    <property type="molecule type" value="Genomic_DNA"/>
</dbReference>
<dbReference type="NCBIfam" id="TIGR00704">
    <property type="entry name" value="NaPi_cotrn_rel"/>
    <property type="match status" value="1"/>
</dbReference>
<comment type="caution">
    <text evidence="7">The sequence shown here is derived from an EMBL/GenBank/DDBJ whole genome shotgun (WGS) entry which is preliminary data.</text>
</comment>
<protein>
    <submittedName>
        <fullName evidence="7">Na/Pi cotransporter</fullName>
    </submittedName>
</protein>
<keyword evidence="5 6" id="KW-0472">Membrane</keyword>
<dbReference type="Pfam" id="PF02690">
    <property type="entry name" value="Na_Pi_cotrans"/>
    <property type="match status" value="2"/>
</dbReference>
<feature type="transmembrane region" description="Helical" evidence="6">
    <location>
        <begin position="206"/>
        <end position="227"/>
    </location>
</feature>
<sequence length="309" mass="33677">MSDWMTLFAIYLALFLFGMTVMRHGLLIRVHTSMPQLITRLVDRPWKGLLIGTFAATLLQSSSAVMVITVGLVSVKLIPFYSSVGIMLGANIGTVATLEILAFDLSSFILPFLVLGVLFLFSKKEKAFSVGCLLFGLAMMILAMHGFEMLAYPLSSIPTVYDWFTFTNDSNMVGIGVGIILTSIIQSSSAVSAMTMSFMNENMFTLQAAISIILGANIGTCITAWIASFGGSSEAKLTAYAHIWLNIAGVLLLYPFIPQFSEFISATSTTPAQQLAHAALLFNILCSIIVLPFARPFAHFIEKIHKKTE</sequence>
<dbReference type="PANTHER" id="PTHR10010:SF46">
    <property type="entry name" value="SODIUM-DEPENDENT PHOSPHATE TRANSPORT PROTEIN 2B"/>
    <property type="match status" value="1"/>
</dbReference>
<feature type="transmembrane region" description="Helical" evidence="6">
    <location>
        <begin position="278"/>
        <end position="298"/>
    </location>
</feature>
<keyword evidence="2" id="KW-1003">Cell membrane</keyword>
<dbReference type="PANTHER" id="PTHR10010">
    <property type="entry name" value="SOLUTE CARRIER FAMILY 34 SODIUM PHOSPHATE , MEMBER 2-RELATED"/>
    <property type="match status" value="1"/>
</dbReference>
<evidence type="ECO:0000313" key="8">
    <source>
        <dbReference type="Proteomes" id="UP000248214"/>
    </source>
</evidence>
<evidence type="ECO:0000313" key="7">
    <source>
        <dbReference type="EMBL" id="PYZ94243.1"/>
    </source>
</evidence>
<evidence type="ECO:0000256" key="6">
    <source>
        <dbReference type="SAM" id="Phobius"/>
    </source>
</evidence>
<dbReference type="InterPro" id="IPR004633">
    <property type="entry name" value="NaPi_cotrn-rel/YqeW-like"/>
</dbReference>
<evidence type="ECO:0000256" key="2">
    <source>
        <dbReference type="ARBA" id="ARBA00022475"/>
    </source>
</evidence>
<feature type="transmembrane region" description="Helical" evidence="6">
    <location>
        <begin position="128"/>
        <end position="152"/>
    </location>
</feature>
<comment type="subcellular location">
    <subcellularLocation>
        <location evidence="1">Cell membrane</location>
        <topology evidence="1">Multi-pass membrane protein</topology>
    </subcellularLocation>
</comment>
<keyword evidence="4 6" id="KW-1133">Transmembrane helix</keyword>
<reference evidence="7 8" key="1">
    <citation type="submission" date="2017-10" db="EMBL/GenBank/DDBJ databases">
        <title>Bacillus sp. nov., a halophilic bacterium isolated from a Keqin Lake.</title>
        <authorList>
            <person name="Wang H."/>
        </authorList>
    </citation>
    <scope>NUCLEOTIDE SEQUENCE [LARGE SCALE GENOMIC DNA]</scope>
    <source>
        <strain evidence="7 8">KQ-12</strain>
    </source>
</reference>
<dbReference type="Proteomes" id="UP000248214">
    <property type="component" value="Unassembled WGS sequence"/>
</dbReference>
<dbReference type="NCBIfam" id="NF037997">
    <property type="entry name" value="Na_Pi_symport"/>
    <property type="match status" value="1"/>
</dbReference>
<dbReference type="GO" id="GO:0005436">
    <property type="term" value="F:sodium:phosphate symporter activity"/>
    <property type="evidence" value="ECO:0007669"/>
    <property type="project" value="InterPro"/>
</dbReference>
<feature type="transmembrane region" description="Helical" evidence="6">
    <location>
        <begin position="95"/>
        <end position="121"/>
    </location>
</feature>
<name>A0A323TNB2_9BACI</name>
<feature type="transmembrane region" description="Helical" evidence="6">
    <location>
        <begin position="172"/>
        <end position="194"/>
    </location>
</feature>
<evidence type="ECO:0000256" key="5">
    <source>
        <dbReference type="ARBA" id="ARBA00023136"/>
    </source>
</evidence>
<feature type="transmembrane region" description="Helical" evidence="6">
    <location>
        <begin position="6"/>
        <end position="28"/>
    </location>
</feature>
<feature type="transmembrane region" description="Helical" evidence="6">
    <location>
        <begin position="239"/>
        <end position="257"/>
    </location>
</feature>
<evidence type="ECO:0000256" key="1">
    <source>
        <dbReference type="ARBA" id="ARBA00004651"/>
    </source>
</evidence>
<evidence type="ECO:0000256" key="4">
    <source>
        <dbReference type="ARBA" id="ARBA00022989"/>
    </source>
</evidence>
<dbReference type="GO" id="GO:0005886">
    <property type="term" value="C:plasma membrane"/>
    <property type="evidence" value="ECO:0007669"/>
    <property type="project" value="UniProtKB-SubCell"/>
</dbReference>
<keyword evidence="3 6" id="KW-0812">Transmembrane</keyword>
<dbReference type="InterPro" id="IPR003841">
    <property type="entry name" value="Na/Pi_transpt"/>
</dbReference>
<evidence type="ECO:0000256" key="3">
    <source>
        <dbReference type="ARBA" id="ARBA00022692"/>
    </source>
</evidence>
<dbReference type="GO" id="GO:0044341">
    <property type="term" value="P:sodium-dependent phosphate transport"/>
    <property type="evidence" value="ECO:0007669"/>
    <property type="project" value="InterPro"/>
</dbReference>
<dbReference type="OrthoDB" id="9763003at2"/>
<gene>
    <name evidence="7" type="ORF">CR194_01510</name>
</gene>
<organism evidence="7 8">
    <name type="scientific">Salipaludibacillus keqinensis</name>
    <dbReference type="NCBI Taxonomy" id="2045207"/>
    <lineage>
        <taxon>Bacteria</taxon>
        <taxon>Bacillati</taxon>
        <taxon>Bacillota</taxon>
        <taxon>Bacilli</taxon>
        <taxon>Bacillales</taxon>
        <taxon>Bacillaceae</taxon>
    </lineage>
</organism>
<dbReference type="RefSeq" id="WP_110607878.1">
    <property type="nucleotide sequence ID" value="NZ_PDOD01000001.1"/>
</dbReference>